<dbReference type="Proteomes" id="UP000799421">
    <property type="component" value="Unassembled WGS sequence"/>
</dbReference>
<keyword evidence="1" id="KW-0472">Membrane</keyword>
<feature type="transmembrane region" description="Helical" evidence="1">
    <location>
        <begin position="120"/>
        <end position="137"/>
    </location>
</feature>
<reference evidence="2" key="1">
    <citation type="journal article" date="2020" name="Stud. Mycol.">
        <title>101 Dothideomycetes genomes: a test case for predicting lifestyles and emergence of pathogens.</title>
        <authorList>
            <person name="Haridas S."/>
            <person name="Albert R."/>
            <person name="Binder M."/>
            <person name="Bloem J."/>
            <person name="Labutti K."/>
            <person name="Salamov A."/>
            <person name="Andreopoulos B."/>
            <person name="Baker S."/>
            <person name="Barry K."/>
            <person name="Bills G."/>
            <person name="Bluhm B."/>
            <person name="Cannon C."/>
            <person name="Castanera R."/>
            <person name="Culley D."/>
            <person name="Daum C."/>
            <person name="Ezra D."/>
            <person name="Gonzalez J."/>
            <person name="Henrissat B."/>
            <person name="Kuo A."/>
            <person name="Liang C."/>
            <person name="Lipzen A."/>
            <person name="Lutzoni F."/>
            <person name="Magnuson J."/>
            <person name="Mondo S."/>
            <person name="Nolan M."/>
            <person name="Ohm R."/>
            <person name="Pangilinan J."/>
            <person name="Park H.-J."/>
            <person name="Ramirez L."/>
            <person name="Alfaro M."/>
            <person name="Sun H."/>
            <person name="Tritt A."/>
            <person name="Yoshinaga Y."/>
            <person name="Zwiers L.-H."/>
            <person name="Turgeon B."/>
            <person name="Goodwin S."/>
            <person name="Spatafora J."/>
            <person name="Crous P."/>
            <person name="Grigoriev I."/>
        </authorList>
    </citation>
    <scope>NUCLEOTIDE SEQUENCE</scope>
    <source>
        <strain evidence="2">CBS 480.64</strain>
    </source>
</reference>
<protein>
    <submittedName>
        <fullName evidence="2">Uncharacterized protein</fullName>
    </submittedName>
</protein>
<keyword evidence="1" id="KW-0812">Transmembrane</keyword>
<keyword evidence="3" id="KW-1185">Reference proteome</keyword>
<evidence type="ECO:0000256" key="1">
    <source>
        <dbReference type="SAM" id="Phobius"/>
    </source>
</evidence>
<name>A0A6A7BXV8_9PEZI</name>
<proteinExistence type="predicted"/>
<gene>
    <name evidence="2" type="ORF">K470DRAFT_90982</name>
</gene>
<dbReference type="AlphaFoldDB" id="A0A6A7BXV8"/>
<sequence>MLPDLSPTSSLSRRNANGLVTMPHPAWQRCRALMTRAISCIWMTVCVCLLAPAKGFPPRTEFSGLVARTGQAILVDPCHCTSRSPACSQQRLYPAHSIAMCALHKRANSVGNGPSAFRKLTIISACLFQAIFYYVVVMHCLGWARKLAIHAFCCLILLRIVWQIKQSAHERLLVELYYSRVRMRHVPLLETPISIFCDVVHGGSYGVLTADIERHRLLIGVCVLCSNTLPASCI</sequence>
<dbReference type="EMBL" id="MU005988">
    <property type="protein sequence ID" value="KAF2859827.1"/>
    <property type="molecule type" value="Genomic_DNA"/>
</dbReference>
<evidence type="ECO:0000313" key="2">
    <source>
        <dbReference type="EMBL" id="KAF2859827.1"/>
    </source>
</evidence>
<accession>A0A6A7BXV8</accession>
<organism evidence="2 3">
    <name type="scientific">Piedraia hortae CBS 480.64</name>
    <dbReference type="NCBI Taxonomy" id="1314780"/>
    <lineage>
        <taxon>Eukaryota</taxon>
        <taxon>Fungi</taxon>
        <taxon>Dikarya</taxon>
        <taxon>Ascomycota</taxon>
        <taxon>Pezizomycotina</taxon>
        <taxon>Dothideomycetes</taxon>
        <taxon>Dothideomycetidae</taxon>
        <taxon>Capnodiales</taxon>
        <taxon>Piedraiaceae</taxon>
        <taxon>Piedraia</taxon>
    </lineage>
</organism>
<evidence type="ECO:0000313" key="3">
    <source>
        <dbReference type="Proteomes" id="UP000799421"/>
    </source>
</evidence>
<keyword evidence="1" id="KW-1133">Transmembrane helix</keyword>